<sequence length="226" mass="25344">MPSSASAPASPTSASHSQNSATQPSPRKNLAEAANSNDAEEKKPDLTDQFDEEDETSSSSSFICQFLRMLPYGDLESAYCIYHQLDFLFSEIWEGDNLVVNFSFSQLPEALGRTHGLHSPLSLTLWRDVTDFYNFNSIEKYQKYEADYAQRLMAKYFSKKNLYGGNIFEENTTVDNEIIKSSKWPCTRSFADPLQGFEDHRSSCSTSAMESHSAISNGKHAVKKNG</sequence>
<proteinExistence type="predicted"/>
<organism evidence="2">
    <name type="scientific">Cucumis melo</name>
    <name type="common">Muskmelon</name>
    <dbReference type="NCBI Taxonomy" id="3656"/>
    <lineage>
        <taxon>Eukaryota</taxon>
        <taxon>Viridiplantae</taxon>
        <taxon>Streptophyta</taxon>
        <taxon>Embryophyta</taxon>
        <taxon>Tracheophyta</taxon>
        <taxon>Spermatophyta</taxon>
        <taxon>Magnoliopsida</taxon>
        <taxon>eudicotyledons</taxon>
        <taxon>Gunneridae</taxon>
        <taxon>Pentapetalae</taxon>
        <taxon>rosids</taxon>
        <taxon>fabids</taxon>
        <taxon>Cucurbitales</taxon>
        <taxon>Cucurbitaceae</taxon>
        <taxon>Benincaseae</taxon>
        <taxon>Cucumis</taxon>
    </lineage>
</organism>
<evidence type="ECO:0000256" key="1">
    <source>
        <dbReference type="SAM" id="MobiDB-lite"/>
    </source>
</evidence>
<dbReference type="AlphaFoldDB" id="A0A9I9DE16"/>
<accession>A0A9I9DE16</accession>
<protein>
    <submittedName>
        <fullName evidence="2">Uncharacterized protein</fullName>
    </submittedName>
</protein>
<name>A0A9I9DE16_CUCME</name>
<feature type="compositionally biased region" description="Low complexity" evidence="1">
    <location>
        <begin position="1"/>
        <end position="17"/>
    </location>
</feature>
<dbReference type="PANTHER" id="PTHR36078:SF2">
    <property type="entry name" value="OS09G0473966 PROTEIN"/>
    <property type="match status" value="1"/>
</dbReference>
<dbReference type="PANTHER" id="PTHR36078">
    <property type="entry name" value="BNACNNG21220D PROTEIN"/>
    <property type="match status" value="1"/>
</dbReference>
<feature type="region of interest" description="Disordered" evidence="1">
    <location>
        <begin position="1"/>
        <end position="54"/>
    </location>
</feature>
<evidence type="ECO:0000313" key="2">
    <source>
        <dbReference type="EnsemblPlants" id="MELO3C017259.2.1"/>
    </source>
</evidence>
<reference evidence="2" key="1">
    <citation type="submission" date="2023-03" db="UniProtKB">
        <authorList>
            <consortium name="EnsemblPlants"/>
        </authorList>
    </citation>
    <scope>IDENTIFICATION</scope>
</reference>
<dbReference type="EnsemblPlants" id="MELO3C017259.2.1">
    <property type="protein sequence ID" value="MELO3C017259.2.1"/>
    <property type="gene ID" value="MELO3C017259.2"/>
</dbReference>
<dbReference type="Gramene" id="MELO3C017259.2.1">
    <property type="protein sequence ID" value="MELO3C017259.2.1"/>
    <property type="gene ID" value="MELO3C017259.2"/>
</dbReference>